<proteinExistence type="inferred from homology"/>
<keyword evidence="2" id="KW-0159">Chromosome partition</keyword>
<dbReference type="Gene3D" id="3.30.300.130">
    <property type="entry name" value="Fe-S cluster assembly (FSCA)"/>
    <property type="match status" value="1"/>
</dbReference>
<dbReference type="PANTHER" id="PTHR12377">
    <property type="entry name" value="CYTOSOLIC IRON-SULFUR ASSEMBLY COMPONENT 2B-RELATED"/>
    <property type="match status" value="1"/>
</dbReference>
<dbReference type="Proteomes" id="UP000324585">
    <property type="component" value="Unassembled WGS sequence"/>
</dbReference>
<dbReference type="InterPro" id="IPR002744">
    <property type="entry name" value="MIP18-like"/>
</dbReference>
<evidence type="ECO:0000313" key="5">
    <source>
        <dbReference type="EMBL" id="KAA8491755.1"/>
    </source>
</evidence>
<dbReference type="PANTHER" id="PTHR12377:SF2">
    <property type="entry name" value="CYTOSOLIC IRON-SULFUR ASSEMBLY COMPONENT 2A"/>
    <property type="match status" value="1"/>
</dbReference>
<evidence type="ECO:0000256" key="1">
    <source>
        <dbReference type="ARBA" id="ARBA00010381"/>
    </source>
</evidence>
<dbReference type="FunFam" id="3.30.300.130:FF:000004">
    <property type="entry name" value="cytosolic iron-sulfur assembly component 2A"/>
    <property type="match status" value="1"/>
</dbReference>
<feature type="domain" description="MIP18 family-like" evidence="4">
    <location>
        <begin position="45"/>
        <end position="118"/>
    </location>
</feature>
<dbReference type="AlphaFoldDB" id="A0A5J4YKV1"/>
<comment type="similarity">
    <text evidence="1">Belongs to the MIP18 family.</text>
</comment>
<gene>
    <name evidence="5" type="ORF">FVE85_8237</name>
</gene>
<feature type="region of interest" description="Disordered" evidence="3">
    <location>
        <begin position="1"/>
        <end position="40"/>
    </location>
</feature>
<accession>A0A5J4YKV1</accession>
<name>A0A5J4YKV1_PORPP</name>
<dbReference type="SUPFAM" id="SSF117916">
    <property type="entry name" value="Fe-S cluster assembly (FSCA) domain-like"/>
    <property type="match status" value="1"/>
</dbReference>
<evidence type="ECO:0000256" key="3">
    <source>
        <dbReference type="SAM" id="MobiDB-lite"/>
    </source>
</evidence>
<keyword evidence="6" id="KW-1185">Reference proteome</keyword>
<dbReference type="InterPro" id="IPR034904">
    <property type="entry name" value="FSCA_dom_sf"/>
</dbReference>
<dbReference type="InterPro" id="IPR039796">
    <property type="entry name" value="MIP18"/>
</dbReference>
<comment type="caution">
    <text evidence="5">The sequence shown here is derived from an EMBL/GenBank/DDBJ whole genome shotgun (WGS) entry which is preliminary data.</text>
</comment>
<dbReference type="GO" id="GO:0051604">
    <property type="term" value="P:protein maturation"/>
    <property type="evidence" value="ECO:0007669"/>
    <property type="project" value="InterPro"/>
</dbReference>
<feature type="compositionally biased region" description="Basic and acidic residues" evidence="3">
    <location>
        <begin position="23"/>
        <end position="32"/>
    </location>
</feature>
<evidence type="ECO:0000256" key="2">
    <source>
        <dbReference type="ARBA" id="ARBA00022829"/>
    </source>
</evidence>
<reference evidence="6" key="1">
    <citation type="journal article" date="2019" name="Nat. Commun.">
        <title>Expansion of phycobilisome linker gene families in mesophilic red algae.</title>
        <authorList>
            <person name="Lee J."/>
            <person name="Kim D."/>
            <person name="Bhattacharya D."/>
            <person name="Yoon H.S."/>
        </authorList>
    </citation>
    <scope>NUCLEOTIDE SEQUENCE [LARGE SCALE GENOMIC DNA]</scope>
    <source>
        <strain evidence="6">CCMP 1328</strain>
    </source>
</reference>
<dbReference type="Pfam" id="PF01883">
    <property type="entry name" value="FeS_assembly_P"/>
    <property type="match status" value="1"/>
</dbReference>
<organism evidence="5 6">
    <name type="scientific">Porphyridium purpureum</name>
    <name type="common">Red alga</name>
    <name type="synonym">Porphyridium cruentum</name>
    <dbReference type="NCBI Taxonomy" id="35688"/>
    <lineage>
        <taxon>Eukaryota</taxon>
        <taxon>Rhodophyta</taxon>
        <taxon>Bangiophyceae</taxon>
        <taxon>Porphyridiales</taxon>
        <taxon>Porphyridiaceae</taxon>
        <taxon>Porphyridium</taxon>
    </lineage>
</organism>
<protein>
    <submittedName>
        <fullName evidence="5">MIP18 family protein FAM96A</fullName>
    </submittedName>
</protein>
<dbReference type="EMBL" id="VRMN01000011">
    <property type="protein sequence ID" value="KAA8491755.1"/>
    <property type="molecule type" value="Genomic_DNA"/>
</dbReference>
<dbReference type="OMA" id="NQCISAR"/>
<evidence type="ECO:0000259" key="4">
    <source>
        <dbReference type="Pfam" id="PF01883"/>
    </source>
</evidence>
<dbReference type="Gene3D" id="6.10.250.1280">
    <property type="match status" value="1"/>
</dbReference>
<dbReference type="GO" id="GO:0007059">
    <property type="term" value="P:chromosome segregation"/>
    <property type="evidence" value="ECO:0007669"/>
    <property type="project" value="UniProtKB-KW"/>
</dbReference>
<evidence type="ECO:0000313" key="6">
    <source>
        <dbReference type="Proteomes" id="UP000324585"/>
    </source>
</evidence>
<dbReference type="OrthoDB" id="2746at2759"/>
<sequence length="171" mass="19304">MDAATMPATAVLDNPNPSVKRRDRVERQDVNSHTDSPGRPLTLAENIYETIRDIRDPEHPHTLEELSVVDEESVQVTESDAAQKRTYGVVEVYFTPTVPHCSLASLIGLCIRTKIMQLDVLPPNYKLDIKVVEGTHATDRDITKQLNDKERVAAALENPRLRQMVEECILY</sequence>